<reference evidence="2 3" key="1">
    <citation type="submission" date="2018-10" db="EMBL/GenBank/DDBJ databases">
        <title>Genomic Encyclopedia of Archaeal and Bacterial Type Strains, Phase II (KMG-II): from individual species to whole genera.</title>
        <authorList>
            <person name="Goeker M."/>
        </authorList>
    </citation>
    <scope>NUCLEOTIDE SEQUENCE [LARGE SCALE GENOMIC DNA]</scope>
    <source>
        <strain evidence="2 3">DSM 29537</strain>
    </source>
</reference>
<keyword evidence="1" id="KW-0472">Membrane</keyword>
<sequence length="162" mass="18781">MRIRNSLLAGIFFGFTAGIYVFITSKKSDLALVLGVFCTIVFSICFYIKMFSKIDYSLQFQKIDKNQIVYSGLANHYRNKISVGGTLYLLKDRLIFQTNAINYTERHECTILLDQITEVNFVDALGLIKNGLSIIKHKEKEDFHVSKREIWKEQIERLLNVD</sequence>
<dbReference type="InterPro" id="IPR011993">
    <property type="entry name" value="PH-like_dom_sf"/>
</dbReference>
<feature type="transmembrane region" description="Helical" evidence="1">
    <location>
        <begin position="30"/>
        <end position="48"/>
    </location>
</feature>
<proteinExistence type="predicted"/>
<gene>
    <name evidence="2" type="ORF">CLV94_2120</name>
</gene>
<dbReference type="RefSeq" id="WP_121376435.1">
    <property type="nucleotide sequence ID" value="NZ_RBLC01000002.1"/>
</dbReference>
<accession>A0A495MD41</accession>
<evidence type="ECO:0000313" key="2">
    <source>
        <dbReference type="EMBL" id="RKS23215.1"/>
    </source>
</evidence>
<dbReference type="OrthoDB" id="837929at2"/>
<keyword evidence="1" id="KW-1133">Transmembrane helix</keyword>
<protein>
    <recommendedName>
        <fullName evidence="4">GRAM domain-containing protein</fullName>
    </recommendedName>
</protein>
<dbReference type="EMBL" id="RBLC01000002">
    <property type="protein sequence ID" value="RKS23215.1"/>
    <property type="molecule type" value="Genomic_DNA"/>
</dbReference>
<feature type="transmembrane region" description="Helical" evidence="1">
    <location>
        <begin position="7"/>
        <end position="24"/>
    </location>
</feature>
<dbReference type="Proteomes" id="UP000277579">
    <property type="component" value="Unassembled WGS sequence"/>
</dbReference>
<evidence type="ECO:0008006" key="4">
    <source>
        <dbReference type="Google" id="ProtNLM"/>
    </source>
</evidence>
<dbReference type="AlphaFoldDB" id="A0A495MD41"/>
<keyword evidence="3" id="KW-1185">Reference proteome</keyword>
<organism evidence="2 3">
    <name type="scientific">Flavobacterium endophyticum</name>
    <dbReference type="NCBI Taxonomy" id="1540163"/>
    <lineage>
        <taxon>Bacteria</taxon>
        <taxon>Pseudomonadati</taxon>
        <taxon>Bacteroidota</taxon>
        <taxon>Flavobacteriia</taxon>
        <taxon>Flavobacteriales</taxon>
        <taxon>Flavobacteriaceae</taxon>
        <taxon>Flavobacterium</taxon>
    </lineage>
</organism>
<evidence type="ECO:0000256" key="1">
    <source>
        <dbReference type="SAM" id="Phobius"/>
    </source>
</evidence>
<evidence type="ECO:0000313" key="3">
    <source>
        <dbReference type="Proteomes" id="UP000277579"/>
    </source>
</evidence>
<name>A0A495MD41_9FLAO</name>
<dbReference type="Gene3D" id="2.30.29.30">
    <property type="entry name" value="Pleckstrin-homology domain (PH domain)/Phosphotyrosine-binding domain (PTB)"/>
    <property type="match status" value="1"/>
</dbReference>
<comment type="caution">
    <text evidence="2">The sequence shown here is derived from an EMBL/GenBank/DDBJ whole genome shotgun (WGS) entry which is preliminary data.</text>
</comment>
<keyword evidence="1" id="KW-0812">Transmembrane</keyword>